<feature type="compositionally biased region" description="Low complexity" evidence="1">
    <location>
        <begin position="264"/>
        <end position="280"/>
    </location>
</feature>
<evidence type="ECO:0000256" key="2">
    <source>
        <dbReference type="SAM" id="Phobius"/>
    </source>
</evidence>
<feature type="compositionally biased region" description="Polar residues" evidence="1">
    <location>
        <begin position="232"/>
        <end position="261"/>
    </location>
</feature>
<feature type="transmembrane region" description="Helical" evidence="2">
    <location>
        <begin position="12"/>
        <end position="35"/>
    </location>
</feature>
<accession>A0ABR4EMM5</accession>
<sequence>MGWGLMRWMVSVRSVQLMGSFIPGALNGWLLYYIYSKRIGFAHSMIVLQILITLVFFYTLLSLLVMNGYKRSRRAAWMTGSIFFDVVFCFFAVAIVSILAYTGVPSNCSGLSKTIPVNPQDPSDKHLLEAGFNKIGFSNMSGANNGTLDQYCGMERAFYSIALCIMYVDRISTDLFVVHFTNTKHSLTYIITIILSVIRVCQLRMYTKDEVDGLLKEREDMINLEHKLQDQEAASTPTPAQNVSPVAPQSNGGFAATNTRSNTHHSPVSRTTHHTTPSSSNRPARPGLRYADPMPGPSSSSSASSYRARQPAEPVSPLSPDSPISSTAPLPHDRGFILSATDVSANLAMVADGSRYTPHQHQYQHQQADHNQLPPYSPGNNMRATMHGHGGESNDIRLSEYVKGATAAQDMKDSNGF</sequence>
<keyword evidence="2" id="KW-0812">Transmembrane</keyword>
<dbReference type="Proteomes" id="UP001600888">
    <property type="component" value="Unassembled WGS sequence"/>
</dbReference>
<evidence type="ECO:0000256" key="1">
    <source>
        <dbReference type="SAM" id="MobiDB-lite"/>
    </source>
</evidence>
<feature type="region of interest" description="Disordered" evidence="1">
    <location>
        <begin position="230"/>
        <end position="330"/>
    </location>
</feature>
<comment type="caution">
    <text evidence="3">The sequence shown here is derived from an EMBL/GenBank/DDBJ whole genome shotgun (WGS) entry which is preliminary data.</text>
</comment>
<keyword evidence="4" id="KW-1185">Reference proteome</keyword>
<evidence type="ECO:0000313" key="3">
    <source>
        <dbReference type="EMBL" id="KAL2283672.1"/>
    </source>
</evidence>
<organism evidence="3 4">
    <name type="scientific">Diaporthe vaccinii</name>
    <dbReference type="NCBI Taxonomy" id="105482"/>
    <lineage>
        <taxon>Eukaryota</taxon>
        <taxon>Fungi</taxon>
        <taxon>Dikarya</taxon>
        <taxon>Ascomycota</taxon>
        <taxon>Pezizomycotina</taxon>
        <taxon>Sordariomycetes</taxon>
        <taxon>Sordariomycetidae</taxon>
        <taxon>Diaporthales</taxon>
        <taxon>Diaporthaceae</taxon>
        <taxon>Diaporthe</taxon>
        <taxon>Diaporthe eres species complex</taxon>
    </lineage>
</organism>
<keyword evidence="2" id="KW-0472">Membrane</keyword>
<dbReference type="EMBL" id="JBAWTH010000041">
    <property type="protein sequence ID" value="KAL2283672.1"/>
    <property type="molecule type" value="Genomic_DNA"/>
</dbReference>
<keyword evidence="2" id="KW-1133">Transmembrane helix</keyword>
<proteinExistence type="predicted"/>
<gene>
    <name evidence="3" type="ORF">FJTKL_09729</name>
</gene>
<evidence type="ECO:0000313" key="4">
    <source>
        <dbReference type="Proteomes" id="UP001600888"/>
    </source>
</evidence>
<name>A0ABR4EMM5_9PEZI</name>
<protein>
    <submittedName>
        <fullName evidence="3">Uncharacterized protein</fullName>
    </submittedName>
</protein>
<feature type="transmembrane region" description="Helical" evidence="2">
    <location>
        <begin position="41"/>
        <end position="61"/>
    </location>
</feature>
<reference evidence="3 4" key="1">
    <citation type="submission" date="2024-03" db="EMBL/GenBank/DDBJ databases">
        <title>A high-quality draft genome sequence of Diaporthe vaccinii, a causative agent of upright dieback and viscid rot disease in cranberry plants.</title>
        <authorList>
            <person name="Sarrasin M."/>
            <person name="Lang B.F."/>
            <person name="Burger G."/>
        </authorList>
    </citation>
    <scope>NUCLEOTIDE SEQUENCE [LARGE SCALE GENOMIC DNA]</scope>
    <source>
        <strain evidence="3 4">IS7</strain>
    </source>
</reference>
<feature type="transmembrane region" description="Helical" evidence="2">
    <location>
        <begin position="82"/>
        <end position="104"/>
    </location>
</feature>